<dbReference type="Proteomes" id="UP000234681">
    <property type="component" value="Chromosome 1"/>
</dbReference>
<evidence type="ECO:0000313" key="2">
    <source>
        <dbReference type="Proteomes" id="UP000234681"/>
    </source>
</evidence>
<reference evidence="2" key="1">
    <citation type="submission" date="2005-09" db="EMBL/GenBank/DDBJ databases">
        <authorList>
            <person name="Mural R.J."/>
            <person name="Li P.W."/>
            <person name="Adams M.D."/>
            <person name="Amanatides P.G."/>
            <person name="Baden-Tillson H."/>
            <person name="Barnstead M."/>
            <person name="Chin S.H."/>
            <person name="Dew I."/>
            <person name="Evans C.A."/>
            <person name="Ferriera S."/>
            <person name="Flanigan M."/>
            <person name="Fosler C."/>
            <person name="Glodek A."/>
            <person name="Gu Z."/>
            <person name="Holt R.A."/>
            <person name="Jennings D."/>
            <person name="Kraft C.L."/>
            <person name="Lu F."/>
            <person name="Nguyen T."/>
            <person name="Nusskern D.R."/>
            <person name="Pfannkoch C.M."/>
            <person name="Sitter C."/>
            <person name="Sutton G.G."/>
            <person name="Venter J.C."/>
            <person name="Wang Z."/>
            <person name="Woodage T."/>
            <person name="Zheng X.H."/>
            <person name="Zhong F."/>
        </authorList>
    </citation>
    <scope>NUCLEOTIDE SEQUENCE [LARGE SCALE GENOMIC DNA]</scope>
    <source>
        <strain>BN</strain>
        <strain evidence="2">Sprague-Dawley</strain>
    </source>
</reference>
<sequence length="92" mass="10325">MSLNYPRCVTDLRAWNNSRNRPSSHAESCRSCTEASRTNAPVGLSTRRTSSRFILSSFPKETPATMLLFSSMPLTPTTMALSVLRTLWLVCR</sequence>
<accession>A6JHK2</accession>
<organism evidence="1 2">
    <name type="scientific">Rattus norvegicus</name>
    <name type="common">Rat</name>
    <dbReference type="NCBI Taxonomy" id="10116"/>
    <lineage>
        <taxon>Eukaryota</taxon>
        <taxon>Metazoa</taxon>
        <taxon>Chordata</taxon>
        <taxon>Craniata</taxon>
        <taxon>Vertebrata</taxon>
        <taxon>Euteleostomi</taxon>
        <taxon>Mammalia</taxon>
        <taxon>Eutheria</taxon>
        <taxon>Euarchontoglires</taxon>
        <taxon>Glires</taxon>
        <taxon>Rodentia</taxon>
        <taxon>Myomorpha</taxon>
        <taxon>Muroidea</taxon>
        <taxon>Muridae</taxon>
        <taxon>Murinae</taxon>
        <taxon>Rattus</taxon>
    </lineage>
</organism>
<dbReference type="AlphaFoldDB" id="A6JHK2"/>
<gene>
    <name evidence="1" type="ORF">rCG_57780</name>
</gene>
<protein>
    <submittedName>
        <fullName evidence="1">RCG57780, isoform CRA_e</fullName>
    </submittedName>
</protein>
<evidence type="ECO:0000313" key="1">
    <source>
        <dbReference type="EMBL" id="EDL94326.1"/>
    </source>
</evidence>
<proteinExistence type="predicted"/>
<dbReference type="EMBL" id="CH473986">
    <property type="protein sequence ID" value="EDL94326.1"/>
    <property type="molecule type" value="Genomic_DNA"/>
</dbReference>
<name>A6JHK2_RAT</name>